<evidence type="ECO:0000313" key="3">
    <source>
        <dbReference type="EMBL" id="PFH53864.1"/>
    </source>
</evidence>
<proteinExistence type="predicted"/>
<dbReference type="PANTHER" id="PTHR12496:SF0">
    <property type="entry name" value="METHYLTRANSFERASE DOMAIN-CONTAINING PROTEIN"/>
    <property type="match status" value="1"/>
</dbReference>
<accession>A0A2A9NWP6</accession>
<dbReference type="Proteomes" id="UP000242287">
    <property type="component" value="Unassembled WGS sequence"/>
</dbReference>
<dbReference type="AlphaFoldDB" id="A0A2A9NWP6"/>
<feature type="domain" description="Methyltransferase" evidence="2">
    <location>
        <begin position="118"/>
        <end position="286"/>
    </location>
</feature>
<evidence type="ECO:0000313" key="4">
    <source>
        <dbReference type="Proteomes" id="UP000242287"/>
    </source>
</evidence>
<name>A0A2A9NWP6_9AGAR</name>
<dbReference type="OrthoDB" id="10258156at2759"/>
<dbReference type="Pfam" id="PF13679">
    <property type="entry name" value="Methyltransf_32"/>
    <property type="match status" value="1"/>
</dbReference>
<dbReference type="SUPFAM" id="SSF53335">
    <property type="entry name" value="S-adenosyl-L-methionine-dependent methyltransferases"/>
    <property type="match status" value="1"/>
</dbReference>
<dbReference type="EMBL" id="KZ301971">
    <property type="protein sequence ID" value="PFH53864.1"/>
    <property type="molecule type" value="Genomic_DNA"/>
</dbReference>
<evidence type="ECO:0000256" key="1">
    <source>
        <dbReference type="SAM" id="MobiDB-lite"/>
    </source>
</evidence>
<keyword evidence="4" id="KW-1185">Reference proteome</keyword>
<organism evidence="3 4">
    <name type="scientific">Amanita thiersii Skay4041</name>
    <dbReference type="NCBI Taxonomy" id="703135"/>
    <lineage>
        <taxon>Eukaryota</taxon>
        <taxon>Fungi</taxon>
        <taxon>Dikarya</taxon>
        <taxon>Basidiomycota</taxon>
        <taxon>Agaricomycotina</taxon>
        <taxon>Agaricomycetes</taxon>
        <taxon>Agaricomycetidae</taxon>
        <taxon>Agaricales</taxon>
        <taxon>Pluteineae</taxon>
        <taxon>Amanitaceae</taxon>
        <taxon>Amanita</taxon>
    </lineage>
</organism>
<protein>
    <recommendedName>
        <fullName evidence="2">Methyltransferase domain-containing protein</fullName>
    </recommendedName>
</protein>
<reference evidence="3 4" key="1">
    <citation type="submission" date="2014-02" db="EMBL/GenBank/DDBJ databases">
        <title>Transposable element dynamics among asymbiotic and ectomycorrhizal Amanita fungi.</title>
        <authorList>
            <consortium name="DOE Joint Genome Institute"/>
            <person name="Hess J."/>
            <person name="Skrede I."/>
            <person name="Wolfe B."/>
            <person name="LaButti K."/>
            <person name="Ohm R.A."/>
            <person name="Grigoriev I.V."/>
            <person name="Pringle A."/>
        </authorList>
    </citation>
    <scope>NUCLEOTIDE SEQUENCE [LARGE SCALE GENOMIC DNA]</scope>
    <source>
        <strain evidence="3 4">SKay4041</strain>
    </source>
</reference>
<dbReference type="InterPro" id="IPR025714">
    <property type="entry name" value="Methyltranfer_dom"/>
</dbReference>
<feature type="region of interest" description="Disordered" evidence="1">
    <location>
        <begin position="498"/>
        <end position="523"/>
    </location>
</feature>
<evidence type="ECO:0000259" key="2">
    <source>
        <dbReference type="Pfam" id="PF13679"/>
    </source>
</evidence>
<dbReference type="InterPro" id="IPR029063">
    <property type="entry name" value="SAM-dependent_MTases_sf"/>
</dbReference>
<gene>
    <name evidence="3" type="ORF">AMATHDRAFT_170291</name>
</gene>
<dbReference type="STRING" id="703135.A0A2A9NWP6"/>
<dbReference type="InterPro" id="IPR052220">
    <property type="entry name" value="METTL25"/>
</dbReference>
<dbReference type="PANTHER" id="PTHR12496">
    <property type="entry name" value="CGI-41 METHYLTRANSFERASE"/>
    <property type="match status" value="1"/>
</dbReference>
<sequence length="553" mass="61353">MDSIQHLLTSDFVASLLSIHPNDIGSNPSFEPPSSWQSWWEWVAQGVKSQGDNRSQWLQLADCFNMNWCEQHTHNNIPQVVCNLIKELQSLQLPRKPVKINEDLLRKVILDDRGMSPKKIHEVSRMVIYISNLLNELQLDPKRVRIVDIGAGQGYLTRTLKLYLGTTHVLALDSDQWQTQSSKIWEERVARHARAFGNDPPSVPIAHRTIHITPNTLIPAIDDWVSETSTNSDHGDPDPVLLIALHACGSLTPDILRACITSLHRHNQGWRTVGAVVVGCCYNLIKPADFPLSNTLKMLSTPSSRLSPLQLPSSAYNLATQIPSQWLMSPKAAVSVSLSIRKVVWRALLGGKLVRRSALGEAPRKFLEFEDNSPATTFASWATKKLTAPPSRRLDIPLFRTGSESNSGVRIGTNPTMRLLGRLPDSAYSTWEAFLHAAGQKLGVDLSDAPTQDHDLLLERRLEVLHVLRCLIGPLVESLIILDRLEWLKEELATVQQVSSRETSGSGHKLAVDTPEKQGGGTQTKMINMFDQATGSGRNIAIIVVPTPPISVL</sequence>